<protein>
    <submittedName>
        <fullName evidence="1">Uncharacterized protein</fullName>
    </submittedName>
</protein>
<dbReference type="AlphaFoldDB" id="A0A1M7PVW4"/>
<dbReference type="Proteomes" id="UP000183983">
    <property type="component" value="Unassembled WGS sequence"/>
</dbReference>
<gene>
    <name evidence="1" type="ORF">SAMN05216593_11426</name>
</gene>
<proteinExistence type="predicted"/>
<organism evidence="1 2">
    <name type="scientific">Pseudomonas asturiensis</name>
    <dbReference type="NCBI Taxonomy" id="1190415"/>
    <lineage>
        <taxon>Bacteria</taxon>
        <taxon>Pseudomonadati</taxon>
        <taxon>Pseudomonadota</taxon>
        <taxon>Gammaproteobacteria</taxon>
        <taxon>Pseudomonadales</taxon>
        <taxon>Pseudomonadaceae</taxon>
        <taxon>Pseudomonas</taxon>
    </lineage>
</organism>
<reference evidence="1 2" key="1">
    <citation type="submission" date="2016-11" db="EMBL/GenBank/DDBJ databases">
        <authorList>
            <person name="Jaros S."/>
            <person name="Januszkiewicz K."/>
            <person name="Wedrychowicz H."/>
        </authorList>
    </citation>
    <scope>NUCLEOTIDE SEQUENCE [LARGE SCALE GENOMIC DNA]</scope>
    <source>
        <strain evidence="1 2">LMG 26898</strain>
    </source>
</reference>
<dbReference type="RefSeq" id="WP_073170137.1">
    <property type="nucleotide sequence ID" value="NZ_FRDA01000014.1"/>
</dbReference>
<dbReference type="EMBL" id="FRDA01000014">
    <property type="protein sequence ID" value="SHN21716.1"/>
    <property type="molecule type" value="Genomic_DNA"/>
</dbReference>
<evidence type="ECO:0000313" key="1">
    <source>
        <dbReference type="EMBL" id="SHN21716.1"/>
    </source>
</evidence>
<sequence length="178" mass="19716">MNIKKACNPSDDPARLDLISAVEAFVAQGGVIAVIDDDERTETSGPLLNRETTLDSEAEKLAKLELLKGLVAKGAGVSTLQYSLRMNKKAIRQMAVENGIKLNFSRPIRLSQKENRYDTTDIDDVVAGHAMHYSSLGYTAPEIAQVLGLSLREVWNIGKAYRFEFNQRRGLASHEPDR</sequence>
<accession>A0A1M7PVW4</accession>
<name>A0A1M7PVW4_9PSED</name>
<evidence type="ECO:0000313" key="2">
    <source>
        <dbReference type="Proteomes" id="UP000183983"/>
    </source>
</evidence>